<comment type="caution">
    <text evidence="2">The sequence shown here is derived from an EMBL/GenBank/DDBJ whole genome shotgun (WGS) entry which is preliminary data.</text>
</comment>
<dbReference type="GO" id="GO:0016787">
    <property type="term" value="F:hydrolase activity"/>
    <property type="evidence" value="ECO:0007669"/>
    <property type="project" value="UniProtKB-KW"/>
</dbReference>
<dbReference type="AlphaFoldDB" id="A0AAE3M801"/>
<organism evidence="2 3">
    <name type="scientific">Plebeiibacterium sediminum</name>
    <dbReference type="NCBI Taxonomy" id="2992112"/>
    <lineage>
        <taxon>Bacteria</taxon>
        <taxon>Pseudomonadati</taxon>
        <taxon>Bacteroidota</taxon>
        <taxon>Bacteroidia</taxon>
        <taxon>Marinilabiliales</taxon>
        <taxon>Marinilabiliaceae</taxon>
        <taxon>Plebeiibacterium</taxon>
    </lineage>
</organism>
<protein>
    <submittedName>
        <fullName evidence="2">Glycoside hydrolase family 92 protein</fullName>
    </submittedName>
</protein>
<dbReference type="EMBL" id="JAPDPJ010000072">
    <property type="protein sequence ID" value="MCW3788939.1"/>
    <property type="molecule type" value="Genomic_DNA"/>
</dbReference>
<dbReference type="Pfam" id="PF07971">
    <property type="entry name" value="Glyco_hydro_92"/>
    <property type="match status" value="1"/>
</dbReference>
<dbReference type="Gene3D" id="3.30.2080.10">
    <property type="entry name" value="GH92 mannosidase domain"/>
    <property type="match status" value="1"/>
</dbReference>
<feature type="domain" description="Glycosyl hydrolase family 92" evidence="1">
    <location>
        <begin position="1"/>
        <end position="83"/>
    </location>
</feature>
<dbReference type="RefSeq" id="WP_301192496.1">
    <property type="nucleotide sequence ID" value="NZ_JAPDPJ010000072.1"/>
</dbReference>
<evidence type="ECO:0000313" key="2">
    <source>
        <dbReference type="EMBL" id="MCW3788939.1"/>
    </source>
</evidence>
<reference evidence="2" key="1">
    <citation type="submission" date="2022-10" db="EMBL/GenBank/DDBJ databases">
        <authorList>
            <person name="Yu W.X."/>
        </authorList>
    </citation>
    <scope>NUCLEOTIDE SEQUENCE</scope>
    <source>
        <strain evidence="2">AAT</strain>
    </source>
</reference>
<proteinExistence type="predicted"/>
<dbReference type="Proteomes" id="UP001209229">
    <property type="component" value="Unassembled WGS sequence"/>
</dbReference>
<evidence type="ECO:0000313" key="3">
    <source>
        <dbReference type="Proteomes" id="UP001209229"/>
    </source>
</evidence>
<name>A0AAE3M801_9BACT</name>
<sequence length="85" mass="9671">GEMSSWYVLNAIGLYTYSPADPEYIITVPKFQNIEFSLDDTSFRIKRIGEGEEITQITYGGKTIDGYFITHEQLKQGNELVISTK</sequence>
<keyword evidence="2" id="KW-0378">Hydrolase</keyword>
<accession>A0AAE3M801</accession>
<dbReference type="InterPro" id="IPR012939">
    <property type="entry name" value="Glyco_hydro_92"/>
</dbReference>
<evidence type="ECO:0000259" key="1">
    <source>
        <dbReference type="Pfam" id="PF07971"/>
    </source>
</evidence>
<gene>
    <name evidence="2" type="ORF">OM075_20890</name>
</gene>
<keyword evidence="3" id="KW-1185">Reference proteome</keyword>
<feature type="non-terminal residue" evidence="2">
    <location>
        <position position="1"/>
    </location>
</feature>